<evidence type="ECO:0000313" key="2">
    <source>
        <dbReference type="RefSeq" id="XP_033455312.1"/>
    </source>
</evidence>
<reference evidence="2" key="3">
    <citation type="submission" date="2025-08" db="UniProtKB">
        <authorList>
            <consortium name="RefSeq"/>
        </authorList>
    </citation>
    <scope>IDENTIFICATION</scope>
    <source>
        <strain evidence="2">CBS 342.82</strain>
    </source>
</reference>
<dbReference type="AlphaFoldDB" id="A0A6J3LQY7"/>
<protein>
    <recommendedName>
        <fullName evidence="3">F-box domain-containing protein</fullName>
    </recommendedName>
</protein>
<keyword evidence="1" id="KW-1185">Reference proteome</keyword>
<dbReference type="Proteomes" id="UP000504637">
    <property type="component" value="Unplaced"/>
</dbReference>
<organism evidence="2">
    <name type="scientific">Dissoconium aciculare CBS 342.82</name>
    <dbReference type="NCBI Taxonomy" id="1314786"/>
    <lineage>
        <taxon>Eukaryota</taxon>
        <taxon>Fungi</taxon>
        <taxon>Dikarya</taxon>
        <taxon>Ascomycota</taxon>
        <taxon>Pezizomycotina</taxon>
        <taxon>Dothideomycetes</taxon>
        <taxon>Dothideomycetidae</taxon>
        <taxon>Mycosphaerellales</taxon>
        <taxon>Dissoconiaceae</taxon>
        <taxon>Dissoconium</taxon>
    </lineage>
</organism>
<gene>
    <name evidence="2" type="ORF">K489DRAFT_385056</name>
</gene>
<dbReference type="InterPro" id="IPR032675">
    <property type="entry name" value="LRR_dom_sf"/>
</dbReference>
<name>A0A6J3LQY7_9PEZI</name>
<dbReference type="GeneID" id="54363804"/>
<proteinExistence type="predicted"/>
<reference evidence="2" key="1">
    <citation type="submission" date="2020-01" db="EMBL/GenBank/DDBJ databases">
        <authorList>
            <consortium name="DOE Joint Genome Institute"/>
            <person name="Haridas S."/>
            <person name="Albert R."/>
            <person name="Binder M."/>
            <person name="Bloem J."/>
            <person name="Labutti K."/>
            <person name="Salamov A."/>
            <person name="Andreopoulos B."/>
            <person name="Baker S.E."/>
            <person name="Barry K."/>
            <person name="Bills G."/>
            <person name="Bluhm B.H."/>
            <person name="Cannon C."/>
            <person name="Castanera R."/>
            <person name="Culley D.E."/>
            <person name="Daum C."/>
            <person name="Ezra D."/>
            <person name="Gonzalez J.B."/>
            <person name="Henrissat B."/>
            <person name="Kuo A."/>
            <person name="Liang C."/>
            <person name="Lipzen A."/>
            <person name="Lutzoni F."/>
            <person name="Magnuson J."/>
            <person name="Mondo S."/>
            <person name="Nolan M."/>
            <person name="Ohm R."/>
            <person name="Pangilinan J."/>
            <person name="Park H.-J."/>
            <person name="Ramirez L."/>
            <person name="Alfaro M."/>
            <person name="Sun H."/>
            <person name="Tritt A."/>
            <person name="Yoshinaga Y."/>
            <person name="Zwiers L.-H."/>
            <person name="Turgeon B.G."/>
            <person name="Goodwin S.B."/>
            <person name="Spatafora J.W."/>
            <person name="Crous P.W."/>
            <person name="Grigoriev I.V."/>
        </authorList>
    </citation>
    <scope>NUCLEOTIDE SEQUENCE</scope>
    <source>
        <strain evidence="2">CBS 342.82</strain>
    </source>
</reference>
<dbReference type="Gene3D" id="3.80.10.10">
    <property type="entry name" value="Ribonuclease Inhibitor"/>
    <property type="match status" value="1"/>
</dbReference>
<evidence type="ECO:0008006" key="3">
    <source>
        <dbReference type="Google" id="ProtNLM"/>
    </source>
</evidence>
<sequence length="299" mass="34379">MTVAITQDLNFMFRSCPNLSSIRINLDPQNVHWDEDFPRPHHEQGIFHLPIHETPLSPQLKHLDLHGLLVDYSDTQNRLPAICATLEQLSIGVKMHHTDQTLPSIPQMIAHSSLLTSLQISFGWKLRPVLAHQDWSLIRLPNLQHSSFLYVDTSIQLMRQLLSYNDATLESVHFSSVDLTAGSWVEVYDILGRKKLNYLGMISCRYHRFSDERYMPLEWERRRVLCDHIDTHRQSGEYDKMVIWPARGGLDIHMGSPGSEPCYSEDPDDFLEGLHGNDLGDLSDYSLETDEDSLAAFME</sequence>
<evidence type="ECO:0000313" key="1">
    <source>
        <dbReference type="Proteomes" id="UP000504637"/>
    </source>
</evidence>
<accession>A0A6J3LQY7</accession>
<dbReference type="SUPFAM" id="SSF52047">
    <property type="entry name" value="RNI-like"/>
    <property type="match status" value="1"/>
</dbReference>
<reference evidence="2" key="2">
    <citation type="submission" date="2020-04" db="EMBL/GenBank/DDBJ databases">
        <authorList>
            <consortium name="NCBI Genome Project"/>
        </authorList>
    </citation>
    <scope>NUCLEOTIDE SEQUENCE</scope>
    <source>
        <strain evidence="2">CBS 342.82</strain>
    </source>
</reference>
<dbReference type="RefSeq" id="XP_033455312.1">
    <property type="nucleotide sequence ID" value="XM_033606004.1"/>
</dbReference>